<evidence type="ECO:0000313" key="3">
    <source>
        <dbReference type="Proteomes" id="UP001293254"/>
    </source>
</evidence>
<proteinExistence type="predicted"/>
<reference evidence="2" key="1">
    <citation type="submission" date="2020-06" db="EMBL/GenBank/DDBJ databases">
        <authorList>
            <person name="Li T."/>
            <person name="Hu X."/>
            <person name="Zhang T."/>
            <person name="Song X."/>
            <person name="Zhang H."/>
            <person name="Dai N."/>
            <person name="Sheng W."/>
            <person name="Hou X."/>
            <person name="Wei L."/>
        </authorList>
    </citation>
    <scope>NUCLEOTIDE SEQUENCE</scope>
    <source>
        <strain evidence="2">3651</strain>
        <tissue evidence="2">Leaf</tissue>
    </source>
</reference>
<accession>A0AAE2CIH2</accession>
<feature type="region of interest" description="Disordered" evidence="1">
    <location>
        <begin position="42"/>
        <end position="115"/>
    </location>
</feature>
<gene>
    <name evidence="2" type="ORF">Salat_1923900</name>
</gene>
<sequence>MRKGEEVKEYLERTGETKVQCVRRKKECYESWLEMLKEKLQPTHRREEYKEGEREEGYEGPHRDDFAQRRAMMDLTGITSQIKGLVLRPRTDSGQSTADPTRSPKIRENPTKIKQKISYEAFAQRKARRDLAGMASHREELRGISWE</sequence>
<reference evidence="2" key="2">
    <citation type="journal article" date="2024" name="Plant">
        <title>Genomic evolution and insights into agronomic trait innovations of Sesamum species.</title>
        <authorList>
            <person name="Miao H."/>
            <person name="Wang L."/>
            <person name="Qu L."/>
            <person name="Liu H."/>
            <person name="Sun Y."/>
            <person name="Le M."/>
            <person name="Wang Q."/>
            <person name="Wei S."/>
            <person name="Zheng Y."/>
            <person name="Lin W."/>
            <person name="Duan Y."/>
            <person name="Cao H."/>
            <person name="Xiong S."/>
            <person name="Wang X."/>
            <person name="Wei L."/>
            <person name="Li C."/>
            <person name="Ma Q."/>
            <person name="Ju M."/>
            <person name="Zhao R."/>
            <person name="Li G."/>
            <person name="Mu C."/>
            <person name="Tian Q."/>
            <person name="Mei H."/>
            <person name="Zhang T."/>
            <person name="Gao T."/>
            <person name="Zhang H."/>
        </authorList>
    </citation>
    <scope>NUCLEOTIDE SEQUENCE</scope>
    <source>
        <strain evidence="2">3651</strain>
    </source>
</reference>
<keyword evidence="3" id="KW-1185">Reference proteome</keyword>
<evidence type="ECO:0000313" key="2">
    <source>
        <dbReference type="EMBL" id="KAK4423411.1"/>
    </source>
</evidence>
<dbReference type="EMBL" id="JACGWO010000007">
    <property type="protein sequence ID" value="KAK4423411.1"/>
    <property type="molecule type" value="Genomic_DNA"/>
</dbReference>
<dbReference type="AlphaFoldDB" id="A0AAE2CIH2"/>
<comment type="caution">
    <text evidence="2">The sequence shown here is derived from an EMBL/GenBank/DDBJ whole genome shotgun (WGS) entry which is preliminary data.</text>
</comment>
<protein>
    <submittedName>
        <fullName evidence="2">Uncharacterized protein</fullName>
    </submittedName>
</protein>
<name>A0AAE2CIH2_9LAMI</name>
<feature type="compositionally biased region" description="Basic and acidic residues" evidence="1">
    <location>
        <begin position="42"/>
        <end position="72"/>
    </location>
</feature>
<organism evidence="2 3">
    <name type="scientific">Sesamum alatum</name>
    <dbReference type="NCBI Taxonomy" id="300844"/>
    <lineage>
        <taxon>Eukaryota</taxon>
        <taxon>Viridiplantae</taxon>
        <taxon>Streptophyta</taxon>
        <taxon>Embryophyta</taxon>
        <taxon>Tracheophyta</taxon>
        <taxon>Spermatophyta</taxon>
        <taxon>Magnoliopsida</taxon>
        <taxon>eudicotyledons</taxon>
        <taxon>Gunneridae</taxon>
        <taxon>Pentapetalae</taxon>
        <taxon>asterids</taxon>
        <taxon>lamiids</taxon>
        <taxon>Lamiales</taxon>
        <taxon>Pedaliaceae</taxon>
        <taxon>Sesamum</taxon>
    </lineage>
</organism>
<evidence type="ECO:0000256" key="1">
    <source>
        <dbReference type="SAM" id="MobiDB-lite"/>
    </source>
</evidence>
<dbReference type="Proteomes" id="UP001293254">
    <property type="component" value="Unassembled WGS sequence"/>
</dbReference>